<organism evidence="1">
    <name type="scientific">freshwater metagenome</name>
    <dbReference type="NCBI Taxonomy" id="449393"/>
    <lineage>
        <taxon>unclassified sequences</taxon>
        <taxon>metagenomes</taxon>
        <taxon>ecological metagenomes</taxon>
    </lineage>
</organism>
<accession>A0A6J6T5T8</accession>
<dbReference type="EMBL" id="CAEZYS010000143">
    <property type="protein sequence ID" value="CAB4741689.1"/>
    <property type="molecule type" value="Genomic_DNA"/>
</dbReference>
<gene>
    <name evidence="1" type="ORF">UFOPK2782_00959</name>
</gene>
<reference evidence="1" key="1">
    <citation type="submission" date="2020-05" db="EMBL/GenBank/DDBJ databases">
        <authorList>
            <person name="Chiriac C."/>
            <person name="Salcher M."/>
            <person name="Ghai R."/>
            <person name="Kavagutti S V."/>
        </authorList>
    </citation>
    <scope>NUCLEOTIDE SEQUENCE</scope>
</reference>
<protein>
    <submittedName>
        <fullName evidence="1">Unannotated protein</fullName>
    </submittedName>
</protein>
<name>A0A6J6T5T8_9ZZZZ</name>
<evidence type="ECO:0000313" key="1">
    <source>
        <dbReference type="EMBL" id="CAB4741689.1"/>
    </source>
</evidence>
<dbReference type="AlphaFoldDB" id="A0A6J6T5T8"/>
<proteinExistence type="predicted"/>
<sequence length="157" mass="18202">MKWRKEVSANLLREMFPKEAFRMETEVNRHELKNLGIKNTVKWRSGYKSATIFIPAAPNHEIRISPVDKGAEGHSEWMTFSMPQKERSQESEIERKFPEYSLRVFVEVVELGDESGELSQSLTMTAMNMQHLLKGVVHNYKHAKNIEIDPITYGGKH</sequence>